<reference evidence="4 5" key="1">
    <citation type="submission" date="2017-11" db="EMBL/GenBank/DDBJ databases">
        <title>Evolution of Phototrophy in the Chloroflexi Phylum Driven by Horizontal Gene Transfer.</title>
        <authorList>
            <person name="Ward L.M."/>
            <person name="Hemp J."/>
            <person name="Shih P.M."/>
            <person name="Mcglynn S.E."/>
            <person name="Fischer W."/>
        </authorList>
    </citation>
    <scope>NUCLEOTIDE SEQUENCE [LARGE SCALE GENOMIC DNA]</scope>
    <source>
        <strain evidence="4">JP3_7</strain>
    </source>
</reference>
<dbReference type="EMBL" id="PGTN01000045">
    <property type="protein sequence ID" value="PJF47525.1"/>
    <property type="molecule type" value="Genomic_DNA"/>
</dbReference>
<accession>A0A2M8QCI4</accession>
<evidence type="ECO:0000313" key="4">
    <source>
        <dbReference type="EMBL" id="PJF47525.1"/>
    </source>
</evidence>
<dbReference type="CDD" id="cd00311">
    <property type="entry name" value="TIM"/>
    <property type="match status" value="1"/>
</dbReference>
<dbReference type="GO" id="GO:0006096">
    <property type="term" value="P:glycolytic process"/>
    <property type="evidence" value="ECO:0007669"/>
    <property type="project" value="UniProtKB-UniPathway"/>
</dbReference>
<dbReference type="GO" id="GO:0005829">
    <property type="term" value="C:cytosol"/>
    <property type="evidence" value="ECO:0007669"/>
    <property type="project" value="TreeGrafter"/>
</dbReference>
<keyword evidence="2 3" id="KW-0413">Isomerase</keyword>
<proteinExistence type="inferred from homology"/>
<keyword evidence="3" id="KW-0312">Gluconeogenesis</keyword>
<dbReference type="PANTHER" id="PTHR21139">
    <property type="entry name" value="TRIOSEPHOSPHATE ISOMERASE"/>
    <property type="match status" value="1"/>
</dbReference>
<keyword evidence="3" id="KW-0963">Cytoplasm</keyword>
<dbReference type="PROSITE" id="PS51440">
    <property type="entry name" value="TIM_2"/>
    <property type="match status" value="1"/>
</dbReference>
<dbReference type="UniPathway" id="UPA00138"/>
<dbReference type="InterPro" id="IPR013785">
    <property type="entry name" value="Aldolase_TIM"/>
</dbReference>
<dbReference type="Proteomes" id="UP000230790">
    <property type="component" value="Unassembled WGS sequence"/>
</dbReference>
<keyword evidence="3" id="KW-0324">Glycolysis</keyword>
<dbReference type="GO" id="GO:0004807">
    <property type="term" value="F:triose-phosphate isomerase activity"/>
    <property type="evidence" value="ECO:0007669"/>
    <property type="project" value="UniProtKB-EC"/>
</dbReference>
<dbReference type="Gene3D" id="3.20.20.70">
    <property type="entry name" value="Aldolase class I"/>
    <property type="match status" value="1"/>
</dbReference>
<comment type="subcellular location">
    <subcellularLocation>
        <location evidence="3">Cytoplasm</location>
    </subcellularLocation>
</comment>
<protein>
    <recommendedName>
        <fullName evidence="3">Triosephosphate isomerase</fullName>
        <ecNumber evidence="3">5.3.1.1</ecNumber>
    </recommendedName>
</protein>
<dbReference type="InterPro" id="IPR000652">
    <property type="entry name" value="Triosephosphate_isomerase"/>
</dbReference>
<dbReference type="GO" id="GO:0019563">
    <property type="term" value="P:glycerol catabolic process"/>
    <property type="evidence" value="ECO:0007669"/>
    <property type="project" value="TreeGrafter"/>
</dbReference>
<comment type="caution">
    <text evidence="4">The sequence shown here is derived from an EMBL/GenBank/DDBJ whole genome shotgun (WGS) entry which is preliminary data.</text>
</comment>
<organism evidence="4 5">
    <name type="scientific">Candidatus Thermofonsia Clade 3 bacterium</name>
    <dbReference type="NCBI Taxonomy" id="2364212"/>
    <lineage>
        <taxon>Bacteria</taxon>
        <taxon>Bacillati</taxon>
        <taxon>Chloroflexota</taxon>
        <taxon>Candidatus Thermofontia</taxon>
        <taxon>Candidatus Thermofonsia Clade 3</taxon>
    </lineage>
</organism>
<sequence length="254" mass="27159">MFLFGVNLKMHQTPQQTREFLQMLRERVARVPKIERARLWVIPPFTSTAVAAEAAHGSGIRIGAQNMHWADEGAFTGEISPLMLKACGAEFVMLGHAERRTLFGETDAVLNQKVLAAVRHNLGVMLCVGEPVAVKAAGAGTEYVSQQLKLALCGLATPGDLQVLYEPLWSVGEGGVAADPDYVSVAFGNIRRVLRELFGAAGEHVPILYGGSVDATNCARYARLPQSSGMGVGRAGWNVDSFVAVLTNALAALD</sequence>
<evidence type="ECO:0000313" key="5">
    <source>
        <dbReference type="Proteomes" id="UP000230790"/>
    </source>
</evidence>
<dbReference type="PANTHER" id="PTHR21139:SF42">
    <property type="entry name" value="TRIOSEPHOSPHATE ISOMERASE"/>
    <property type="match status" value="1"/>
</dbReference>
<name>A0A2M8QCI4_9CHLR</name>
<dbReference type="Pfam" id="PF00121">
    <property type="entry name" value="TIM"/>
    <property type="match status" value="1"/>
</dbReference>
<gene>
    <name evidence="4" type="ORF">CUN48_08235</name>
</gene>
<dbReference type="InterPro" id="IPR035990">
    <property type="entry name" value="TIM_sf"/>
</dbReference>
<dbReference type="GO" id="GO:0046166">
    <property type="term" value="P:glyceraldehyde-3-phosphate biosynthetic process"/>
    <property type="evidence" value="ECO:0007669"/>
    <property type="project" value="TreeGrafter"/>
</dbReference>
<dbReference type="AlphaFoldDB" id="A0A2M8QCI4"/>
<evidence type="ECO:0000256" key="3">
    <source>
        <dbReference type="RuleBase" id="RU363013"/>
    </source>
</evidence>
<comment type="subunit">
    <text evidence="3">Homodimer.</text>
</comment>
<dbReference type="UniPathway" id="UPA00109">
    <property type="reaction ID" value="UER00189"/>
</dbReference>
<evidence type="ECO:0000256" key="2">
    <source>
        <dbReference type="ARBA" id="ARBA00023235"/>
    </source>
</evidence>
<dbReference type="EC" id="5.3.1.1" evidence="3"/>
<evidence type="ECO:0000256" key="1">
    <source>
        <dbReference type="ARBA" id="ARBA00007422"/>
    </source>
</evidence>
<dbReference type="SUPFAM" id="SSF51351">
    <property type="entry name" value="Triosephosphate isomerase (TIM)"/>
    <property type="match status" value="1"/>
</dbReference>
<comment type="catalytic activity">
    <reaction evidence="3">
        <text>D-glyceraldehyde 3-phosphate = dihydroxyacetone phosphate</text>
        <dbReference type="Rhea" id="RHEA:18585"/>
        <dbReference type="ChEBI" id="CHEBI:57642"/>
        <dbReference type="ChEBI" id="CHEBI:59776"/>
        <dbReference type="EC" id="5.3.1.1"/>
    </reaction>
</comment>
<comment type="pathway">
    <text evidence="3">Carbohydrate degradation; glycolysis; D-glyceraldehyde 3-phosphate from glycerone phosphate: step 1/1.</text>
</comment>
<comment type="pathway">
    <text evidence="3">Carbohydrate biosynthesis; gluconeogenesis.</text>
</comment>
<comment type="similarity">
    <text evidence="1 3">Belongs to the triosephosphate isomerase family.</text>
</comment>
<dbReference type="GO" id="GO:0006094">
    <property type="term" value="P:gluconeogenesis"/>
    <property type="evidence" value="ECO:0007669"/>
    <property type="project" value="UniProtKB-UniPathway"/>
</dbReference>